<feature type="region of interest" description="Disordered" evidence="1">
    <location>
        <begin position="40"/>
        <end position="183"/>
    </location>
</feature>
<organism evidence="3 4">
    <name type="scientific">Halomicronema hongdechloris C2206</name>
    <dbReference type="NCBI Taxonomy" id="1641165"/>
    <lineage>
        <taxon>Bacteria</taxon>
        <taxon>Bacillati</taxon>
        <taxon>Cyanobacteriota</taxon>
        <taxon>Cyanophyceae</taxon>
        <taxon>Nodosilineales</taxon>
        <taxon>Nodosilineaceae</taxon>
        <taxon>Halomicronema</taxon>
    </lineage>
</organism>
<protein>
    <submittedName>
        <fullName evidence="3">Uncharacterized protein</fullName>
    </submittedName>
</protein>
<keyword evidence="2" id="KW-1133">Transmembrane helix</keyword>
<evidence type="ECO:0000256" key="1">
    <source>
        <dbReference type="SAM" id="MobiDB-lite"/>
    </source>
</evidence>
<dbReference type="EMBL" id="CP021983">
    <property type="protein sequence ID" value="ASC72478.1"/>
    <property type="molecule type" value="Genomic_DNA"/>
</dbReference>
<proteinExistence type="predicted"/>
<reference evidence="3 4" key="1">
    <citation type="journal article" date="2016" name="Biochim. Biophys. Acta">
        <title>Characterization of red-shifted phycobilisomes isolated from the chlorophyll f-containing cyanobacterium Halomicronema hongdechloris.</title>
        <authorList>
            <person name="Li Y."/>
            <person name="Lin Y."/>
            <person name="Garvey C.J."/>
            <person name="Birch D."/>
            <person name="Corkery R.W."/>
            <person name="Loughlin P.C."/>
            <person name="Scheer H."/>
            <person name="Willows R.D."/>
            <person name="Chen M."/>
        </authorList>
    </citation>
    <scope>NUCLEOTIDE SEQUENCE [LARGE SCALE GENOMIC DNA]</scope>
    <source>
        <strain evidence="3 4">C2206</strain>
    </source>
</reference>
<feature type="transmembrane region" description="Helical" evidence="2">
    <location>
        <begin position="20"/>
        <end position="40"/>
    </location>
</feature>
<dbReference type="Proteomes" id="UP000191901">
    <property type="component" value="Chromosome"/>
</dbReference>
<dbReference type="RefSeq" id="WP_137455146.1">
    <property type="nucleotide sequence ID" value="NZ_CP021983.2"/>
</dbReference>
<gene>
    <name evidence="3" type="ORF">XM38_034350</name>
</gene>
<sequence>MGYRNSGYRSSEVNWSYWKTLAWGGVATTWTMLGLSAMGFTNRPAGTPAPARANDSDPDLTADLSSESVDSADSLGASRPVSSPQAVSSLPSVSMPAVDYSRPSTPSSSPSPSNSPSSRQPQASQPAAAPSLPAPSSQTIVVNPVASNPVDPELTSPLPGPPRSSGAAATPTSGTTQSRTATG</sequence>
<feature type="compositionally biased region" description="Low complexity" evidence="1">
    <location>
        <begin position="163"/>
        <end position="183"/>
    </location>
</feature>
<keyword evidence="2" id="KW-0812">Transmembrane</keyword>
<evidence type="ECO:0000256" key="2">
    <source>
        <dbReference type="SAM" id="Phobius"/>
    </source>
</evidence>
<accession>A0A1Z3HQA4</accession>
<evidence type="ECO:0000313" key="4">
    <source>
        <dbReference type="Proteomes" id="UP000191901"/>
    </source>
</evidence>
<name>A0A1Z3HQA4_9CYAN</name>
<feature type="compositionally biased region" description="Low complexity" evidence="1">
    <location>
        <begin position="101"/>
        <end position="138"/>
    </location>
</feature>
<feature type="compositionally biased region" description="Polar residues" evidence="1">
    <location>
        <begin position="80"/>
        <end position="92"/>
    </location>
</feature>
<dbReference type="AlphaFoldDB" id="A0A1Z3HQA4"/>
<evidence type="ECO:0000313" key="3">
    <source>
        <dbReference type="EMBL" id="ASC72478.1"/>
    </source>
</evidence>
<dbReference type="KEGG" id="hhg:XM38_034350"/>
<keyword evidence="2" id="KW-0472">Membrane</keyword>
<keyword evidence="4" id="KW-1185">Reference proteome</keyword>